<reference evidence="2 3" key="1">
    <citation type="submission" date="2020-03" db="EMBL/GenBank/DDBJ databases">
        <title>Soil Listeria distribution.</title>
        <authorList>
            <person name="Liao J."/>
            <person name="Wiedmann M."/>
        </authorList>
    </citation>
    <scope>NUCLEOTIDE SEQUENCE [LARGE SCALE GENOMIC DNA]</scope>
    <source>
        <strain evidence="2 3">FSL L7-1554</strain>
    </source>
</reference>
<gene>
    <name evidence="2" type="ORF">HCJ38_09930</name>
</gene>
<keyword evidence="1" id="KW-1133">Transmembrane helix</keyword>
<feature type="transmembrane region" description="Helical" evidence="1">
    <location>
        <begin position="12"/>
        <end position="34"/>
    </location>
</feature>
<comment type="caution">
    <text evidence="2">The sequence shown here is derived from an EMBL/GenBank/DDBJ whole genome shotgun (WGS) entry which is preliminary data.</text>
</comment>
<protein>
    <submittedName>
        <fullName evidence="2">Uncharacterized protein</fullName>
    </submittedName>
</protein>
<feature type="transmembrane region" description="Helical" evidence="1">
    <location>
        <begin position="67"/>
        <end position="84"/>
    </location>
</feature>
<feature type="transmembrane region" description="Helical" evidence="1">
    <location>
        <begin position="40"/>
        <end position="60"/>
    </location>
</feature>
<evidence type="ECO:0000313" key="2">
    <source>
        <dbReference type="EMBL" id="MBC1489315.1"/>
    </source>
</evidence>
<dbReference type="AlphaFoldDB" id="A0A7X0X808"/>
<dbReference type="EMBL" id="JAASTW010000011">
    <property type="protein sequence ID" value="MBC1489315.1"/>
    <property type="molecule type" value="Genomic_DNA"/>
</dbReference>
<dbReference type="RefSeq" id="WP_185381211.1">
    <property type="nucleotide sequence ID" value="NZ_JAASTW010000011.1"/>
</dbReference>
<evidence type="ECO:0000313" key="3">
    <source>
        <dbReference type="Proteomes" id="UP000561617"/>
    </source>
</evidence>
<proteinExistence type="predicted"/>
<accession>A0A7X0X808</accession>
<name>A0A7X0X808_9LIST</name>
<sequence length="306" mass="34425">MKKFLLDKIGARGLIQMLQVFIFASICVVFHTVIFPDLSGVLPIVVLIGILSMQPTYAITRKAIPKIALAFTLACVFVIASTILLPINVYIYYLVMVILILAVNFTMPQKYMVMTLAIGTALYFLGTEDLPMPLYTMVIVALIDVLIFFILVRLVVKYIHLPLEKTIQTIMKQLIGLFEKEIESVFKNNGTFVKKPLYNIFVQSQMFIKEYSASKKADPHHVKIYQDLLPSYLALFFHVQTVQDIGRAGLSAEAKQALQQMNIAVSNEINSSEADPVVSYHVKKIVENFQIIQNGMSELLQGGPEK</sequence>
<evidence type="ECO:0000256" key="1">
    <source>
        <dbReference type="SAM" id="Phobius"/>
    </source>
</evidence>
<keyword evidence="1" id="KW-0812">Transmembrane</keyword>
<keyword evidence="1" id="KW-0472">Membrane</keyword>
<organism evidence="2 3">
    <name type="scientific">Listeria immobilis</name>
    <dbReference type="NCBI Taxonomy" id="2713502"/>
    <lineage>
        <taxon>Bacteria</taxon>
        <taxon>Bacillati</taxon>
        <taxon>Bacillota</taxon>
        <taxon>Bacilli</taxon>
        <taxon>Bacillales</taxon>
        <taxon>Listeriaceae</taxon>
        <taxon>Listeria</taxon>
    </lineage>
</organism>
<feature type="transmembrane region" description="Helical" evidence="1">
    <location>
        <begin position="132"/>
        <end position="156"/>
    </location>
</feature>
<dbReference type="Proteomes" id="UP000561617">
    <property type="component" value="Unassembled WGS sequence"/>
</dbReference>